<dbReference type="Pfam" id="PF03965">
    <property type="entry name" value="Penicillinase_R"/>
    <property type="match status" value="1"/>
</dbReference>
<keyword evidence="3" id="KW-0238">DNA-binding</keyword>
<evidence type="ECO:0008006" key="7">
    <source>
        <dbReference type="Google" id="ProtNLM"/>
    </source>
</evidence>
<evidence type="ECO:0000256" key="3">
    <source>
        <dbReference type="ARBA" id="ARBA00023125"/>
    </source>
</evidence>
<comment type="caution">
    <text evidence="5">The sequence shown here is derived from an EMBL/GenBank/DDBJ whole genome shotgun (WGS) entry which is preliminary data.</text>
</comment>
<dbReference type="InterPro" id="IPR005650">
    <property type="entry name" value="BlaI_family"/>
</dbReference>
<dbReference type="Gene3D" id="1.10.10.10">
    <property type="entry name" value="Winged helix-like DNA-binding domain superfamily/Winged helix DNA-binding domain"/>
    <property type="match status" value="1"/>
</dbReference>
<dbReference type="InterPro" id="IPR036388">
    <property type="entry name" value="WH-like_DNA-bd_sf"/>
</dbReference>
<reference evidence="5 6" key="1">
    <citation type="journal article" date="2016" name="Environ. Microbiol.">
        <title>Genomic resolution of a cold subsurface aquifer community provides metabolic insights for novel microbes adapted to high CO concentrations.</title>
        <authorList>
            <person name="Probst A.J."/>
            <person name="Castelle C.J."/>
            <person name="Singh A."/>
            <person name="Brown C.T."/>
            <person name="Anantharaman K."/>
            <person name="Sharon I."/>
            <person name="Hug L.A."/>
            <person name="Burstein D."/>
            <person name="Emerson J.B."/>
            <person name="Thomas B.C."/>
            <person name="Banfield J.F."/>
        </authorList>
    </citation>
    <scope>NUCLEOTIDE SEQUENCE [LARGE SCALE GENOMIC DNA]</scope>
    <source>
        <strain evidence="5">CG2_30_35_20</strain>
    </source>
</reference>
<protein>
    <recommendedName>
        <fullName evidence="7">Transcription regulator TrmB N-terminal domain-containing protein</fullName>
    </recommendedName>
</protein>
<sequence length="87" mass="9472">MSCNCNCNSKCGLLGGLEQKIMDVLWLSSVPLKPADVKAKIAGDSAYTTIMTVLKRMADKKLLSRKKISNVFVYAPLTDKKPTPALV</sequence>
<proteinExistence type="inferred from homology"/>
<dbReference type="EMBL" id="MNZO01000042">
    <property type="protein sequence ID" value="OIP86750.1"/>
    <property type="molecule type" value="Genomic_DNA"/>
</dbReference>
<dbReference type="InterPro" id="IPR036390">
    <property type="entry name" value="WH_DNA-bd_sf"/>
</dbReference>
<evidence type="ECO:0000313" key="6">
    <source>
        <dbReference type="Proteomes" id="UP000182344"/>
    </source>
</evidence>
<accession>A0A1J5I2Y8</accession>
<evidence type="ECO:0000256" key="1">
    <source>
        <dbReference type="ARBA" id="ARBA00011046"/>
    </source>
</evidence>
<organism evidence="5 6">
    <name type="scientific">Candidatus Shapirobacteria bacterium CG2_30_35_20</name>
    <dbReference type="NCBI Taxonomy" id="1805376"/>
    <lineage>
        <taxon>Bacteria</taxon>
        <taxon>Candidatus Shapironibacteriota</taxon>
    </lineage>
</organism>
<dbReference type="GO" id="GO:0045892">
    <property type="term" value="P:negative regulation of DNA-templated transcription"/>
    <property type="evidence" value="ECO:0007669"/>
    <property type="project" value="InterPro"/>
</dbReference>
<evidence type="ECO:0000256" key="4">
    <source>
        <dbReference type="ARBA" id="ARBA00023163"/>
    </source>
</evidence>
<evidence type="ECO:0000313" key="5">
    <source>
        <dbReference type="EMBL" id="OIP86750.1"/>
    </source>
</evidence>
<dbReference type="Proteomes" id="UP000182344">
    <property type="component" value="Unassembled WGS sequence"/>
</dbReference>
<dbReference type="GO" id="GO:0003677">
    <property type="term" value="F:DNA binding"/>
    <property type="evidence" value="ECO:0007669"/>
    <property type="project" value="UniProtKB-KW"/>
</dbReference>
<dbReference type="AlphaFoldDB" id="A0A1J5I2Y8"/>
<keyword evidence="2" id="KW-0805">Transcription regulation</keyword>
<dbReference type="SUPFAM" id="SSF46785">
    <property type="entry name" value="Winged helix' DNA-binding domain"/>
    <property type="match status" value="1"/>
</dbReference>
<evidence type="ECO:0000256" key="2">
    <source>
        <dbReference type="ARBA" id="ARBA00023015"/>
    </source>
</evidence>
<keyword evidence="4" id="KW-0804">Transcription</keyword>
<comment type="similarity">
    <text evidence="1">Belongs to the BlaI transcriptional regulatory family.</text>
</comment>
<dbReference type="STRING" id="1805376.AUK05_02870"/>
<name>A0A1J5I2Y8_9BACT</name>
<gene>
    <name evidence="5" type="ORF">AUK05_02870</name>
</gene>